<dbReference type="EMBL" id="QCYY01001451">
    <property type="protein sequence ID" value="ROT77995.1"/>
    <property type="molecule type" value="Genomic_DNA"/>
</dbReference>
<accession>A0A3R7PNV3</accession>
<evidence type="ECO:0000256" key="1">
    <source>
        <dbReference type="SAM" id="MobiDB-lite"/>
    </source>
</evidence>
<evidence type="ECO:0000313" key="3">
    <source>
        <dbReference type="EMBL" id="ROT77995.1"/>
    </source>
</evidence>
<reference evidence="3 4" key="2">
    <citation type="submission" date="2019-01" db="EMBL/GenBank/DDBJ databases">
        <title>The decoding of complex shrimp genome reveals the adaptation for benthos swimmer, frequently molting mechanism and breeding impact on genome.</title>
        <authorList>
            <person name="Sun Y."/>
            <person name="Gao Y."/>
            <person name="Yu Y."/>
        </authorList>
    </citation>
    <scope>NUCLEOTIDE SEQUENCE [LARGE SCALE GENOMIC DNA]</scope>
    <source>
        <tissue evidence="3">Muscle</tissue>
    </source>
</reference>
<gene>
    <name evidence="3" type="ORF">C7M84_003314</name>
</gene>
<keyword evidence="2" id="KW-1133">Transmembrane helix</keyword>
<proteinExistence type="predicted"/>
<evidence type="ECO:0000256" key="2">
    <source>
        <dbReference type="SAM" id="Phobius"/>
    </source>
</evidence>
<sequence length="470" mass="50192">MGGVTGGGSEIFLSPGEGADEGGGVGGGAPPATRADGEVCALLGGPEEKDLGEIRAHSRVLGSRSGHLAVRATTGRPGHPSRAVTVQEHQPRRVLSSSLIPRAPRVHSTLSCRAPSVYPSSGCHAPAACHLSLACHEPRCEDLCYCPSWRRVPGSWCSDAFGEGGVRACAHTRIARFRPVLSLVLLLFLLVLSNPSSFFFLLRVSYPSSFSSCPILHPSRPVLSLVLLVLFLPPSSCPIPSPSRLILSLVLFFLLRPSSFSSCPIPGPSRPALSLVLLVLPYPSSFSSCPIPVCPILHPSPVLSPSSCPIPGPGPFLPPSSCPIPHPSRHVLSLALVLFFLRRTTLSLLVLPYLSSTSSCPIPDPLPPSSYPIPRPRRPVLSLALVLFFLRRPALSLIHLVLSYPWSWSSPLAAVPRRRPPRRPERLRASGVRPELTPAGRFSGSLAAGRGVRIPTLSCLRVRVRVRSAV</sequence>
<comment type="caution">
    <text evidence="3">The sequence shown here is derived from an EMBL/GenBank/DDBJ whole genome shotgun (WGS) entry which is preliminary data.</text>
</comment>
<evidence type="ECO:0000313" key="4">
    <source>
        <dbReference type="Proteomes" id="UP000283509"/>
    </source>
</evidence>
<feature type="transmembrane region" description="Helical" evidence="2">
    <location>
        <begin position="180"/>
        <end position="202"/>
    </location>
</feature>
<keyword evidence="4" id="KW-1185">Reference proteome</keyword>
<keyword evidence="2" id="KW-0812">Transmembrane</keyword>
<keyword evidence="2" id="KW-0472">Membrane</keyword>
<name>A0A3R7PNV3_PENVA</name>
<feature type="region of interest" description="Disordered" evidence="1">
    <location>
        <begin position="1"/>
        <end position="33"/>
    </location>
</feature>
<dbReference type="AlphaFoldDB" id="A0A3R7PNV3"/>
<reference evidence="3 4" key="1">
    <citation type="submission" date="2018-04" db="EMBL/GenBank/DDBJ databases">
        <authorList>
            <person name="Zhang X."/>
            <person name="Yuan J."/>
            <person name="Li F."/>
            <person name="Xiang J."/>
        </authorList>
    </citation>
    <scope>NUCLEOTIDE SEQUENCE [LARGE SCALE GENOMIC DNA]</scope>
    <source>
        <tissue evidence="3">Muscle</tissue>
    </source>
</reference>
<dbReference type="Proteomes" id="UP000283509">
    <property type="component" value="Unassembled WGS sequence"/>
</dbReference>
<organism evidence="3 4">
    <name type="scientific">Penaeus vannamei</name>
    <name type="common">Whiteleg shrimp</name>
    <name type="synonym">Litopenaeus vannamei</name>
    <dbReference type="NCBI Taxonomy" id="6689"/>
    <lineage>
        <taxon>Eukaryota</taxon>
        <taxon>Metazoa</taxon>
        <taxon>Ecdysozoa</taxon>
        <taxon>Arthropoda</taxon>
        <taxon>Crustacea</taxon>
        <taxon>Multicrustacea</taxon>
        <taxon>Malacostraca</taxon>
        <taxon>Eumalacostraca</taxon>
        <taxon>Eucarida</taxon>
        <taxon>Decapoda</taxon>
        <taxon>Dendrobranchiata</taxon>
        <taxon>Penaeoidea</taxon>
        <taxon>Penaeidae</taxon>
        <taxon>Penaeus</taxon>
    </lineage>
</organism>
<protein>
    <submittedName>
        <fullName evidence="3">Uncharacterized protein</fullName>
    </submittedName>
</protein>